<evidence type="ECO:0000256" key="1">
    <source>
        <dbReference type="SAM" id="MobiDB-lite"/>
    </source>
</evidence>
<dbReference type="GO" id="GO:0005815">
    <property type="term" value="C:microtubule organizing center"/>
    <property type="evidence" value="ECO:0007669"/>
    <property type="project" value="TreeGrafter"/>
</dbReference>
<dbReference type="RefSeq" id="XP_055863314.1">
    <property type="nucleotide sequence ID" value="XM_056007339.1"/>
</dbReference>
<feature type="compositionally biased region" description="Basic and acidic residues" evidence="1">
    <location>
        <begin position="462"/>
        <end position="480"/>
    </location>
</feature>
<feature type="region of interest" description="Disordered" evidence="1">
    <location>
        <begin position="456"/>
        <end position="480"/>
    </location>
</feature>
<dbReference type="InterPro" id="IPR015943">
    <property type="entry name" value="WD40/YVTN_repeat-like_dom_sf"/>
</dbReference>
<proteinExistence type="predicted"/>
<dbReference type="SUPFAM" id="SSF50978">
    <property type="entry name" value="WD40 repeat-like"/>
    <property type="match status" value="1"/>
</dbReference>
<protein>
    <submittedName>
        <fullName evidence="3">WD repeat-containing protein WRAP73-like isoform X1</fullName>
    </submittedName>
</protein>
<dbReference type="OrthoDB" id="308690at2759"/>
<reference evidence="3" key="1">
    <citation type="submission" date="2025-08" db="UniProtKB">
        <authorList>
            <consortium name="RefSeq"/>
        </authorList>
    </citation>
    <scope>IDENTIFICATION</scope>
</reference>
<sequence length="480" mass="53980">MNFSELFRQSTQLCNFSPDGKFLTSAVDYRLIVRDVETLQIQHLYSCLDAIQYIEWSSDSQFILCGMFKRGLVQVWSLEVPDWHCKIDEGSAGLSSVVWSPDGRHILTTADFNLRITVWSLVTKSVSYIRYPKQCDKALDFSKNGKFMALAERRDCKDHISIFSCQAWSLVRHFESETDDLGGLQWSPDSRVLCVWDSCFTYKVLLYSLDGRCLSKFSAYDLALGIKALIWSPTSQFLAIGSYDEKVRVLNHITWKTVATFSHPETIDSKTVIVYKEIESKTPSAPVNLSDIPTSTLFTPTSKYEVQQCPVEISITKPALNKANPKIGVGSLAFSYDNKFMFTKNDNMPCVLWIWDIRKLGLCAVLLQTNPIKAVKWDPCSQRLALCTSTNKLYMWSPSGCLSVQVPVEGTFLIHNLSWQPEGDAILLVGKEQMCVCYLSPTAANASAAHNISAIDSTQDGNKGKKETSSTNGRRDFSQK</sequence>
<dbReference type="PANTHER" id="PTHR16220">
    <property type="entry name" value="WD REPEAT PROTEIN 8-RELATED"/>
    <property type="match status" value="1"/>
</dbReference>
<dbReference type="SMART" id="SM00320">
    <property type="entry name" value="WD40"/>
    <property type="match status" value="5"/>
</dbReference>
<dbReference type="AlphaFoldDB" id="A0A9W2YKP7"/>
<dbReference type="GO" id="GO:1990811">
    <property type="term" value="C:MWP complex"/>
    <property type="evidence" value="ECO:0007669"/>
    <property type="project" value="TreeGrafter"/>
</dbReference>
<name>A0A9W2YKP7_BIOGL</name>
<dbReference type="Proteomes" id="UP001165740">
    <property type="component" value="Chromosome 13"/>
</dbReference>
<keyword evidence="2" id="KW-1185">Reference proteome</keyword>
<dbReference type="InterPro" id="IPR001680">
    <property type="entry name" value="WD40_rpt"/>
</dbReference>
<dbReference type="OMA" id="CWHLNGD"/>
<dbReference type="PANTHER" id="PTHR16220:SF0">
    <property type="entry name" value="WD REPEAT-CONTAINING PROTEIN WRAP73"/>
    <property type="match status" value="1"/>
</dbReference>
<organism evidence="2 3">
    <name type="scientific">Biomphalaria glabrata</name>
    <name type="common">Bloodfluke planorb</name>
    <name type="synonym">Freshwater snail</name>
    <dbReference type="NCBI Taxonomy" id="6526"/>
    <lineage>
        <taxon>Eukaryota</taxon>
        <taxon>Metazoa</taxon>
        <taxon>Spiralia</taxon>
        <taxon>Lophotrochozoa</taxon>
        <taxon>Mollusca</taxon>
        <taxon>Gastropoda</taxon>
        <taxon>Heterobranchia</taxon>
        <taxon>Euthyneura</taxon>
        <taxon>Panpulmonata</taxon>
        <taxon>Hygrophila</taxon>
        <taxon>Lymnaeoidea</taxon>
        <taxon>Planorbidae</taxon>
        <taxon>Biomphalaria</taxon>
    </lineage>
</organism>
<gene>
    <name evidence="3" type="primary">LOC106059143</name>
</gene>
<dbReference type="Pfam" id="PF00400">
    <property type="entry name" value="WD40"/>
    <property type="match status" value="2"/>
</dbReference>
<dbReference type="GeneID" id="106059143"/>
<dbReference type="Gene3D" id="2.130.10.10">
    <property type="entry name" value="YVTN repeat-like/Quinoprotein amine dehydrogenase"/>
    <property type="match status" value="3"/>
</dbReference>
<accession>A0A9W2YKP7</accession>
<evidence type="ECO:0000313" key="2">
    <source>
        <dbReference type="Proteomes" id="UP001165740"/>
    </source>
</evidence>
<evidence type="ECO:0000313" key="3">
    <source>
        <dbReference type="RefSeq" id="XP_055863314.1"/>
    </source>
</evidence>
<dbReference type="InterPro" id="IPR052778">
    <property type="entry name" value="Centrosome-WD_assoc"/>
</dbReference>
<dbReference type="InterPro" id="IPR036322">
    <property type="entry name" value="WD40_repeat_dom_sf"/>
</dbReference>